<evidence type="ECO:0000313" key="3">
    <source>
        <dbReference type="Proteomes" id="UP000789375"/>
    </source>
</evidence>
<dbReference type="AlphaFoldDB" id="A0A9N9NER4"/>
<dbReference type="EMBL" id="CAJVPP010015237">
    <property type="protein sequence ID" value="CAG8726357.1"/>
    <property type="molecule type" value="Genomic_DNA"/>
</dbReference>
<evidence type="ECO:0000256" key="1">
    <source>
        <dbReference type="SAM" id="MobiDB-lite"/>
    </source>
</evidence>
<gene>
    <name evidence="2" type="ORF">FMOSSE_LOCUS15370</name>
</gene>
<dbReference type="Proteomes" id="UP000789375">
    <property type="component" value="Unassembled WGS sequence"/>
</dbReference>
<reference evidence="2" key="1">
    <citation type="submission" date="2021-06" db="EMBL/GenBank/DDBJ databases">
        <authorList>
            <person name="Kallberg Y."/>
            <person name="Tangrot J."/>
            <person name="Rosling A."/>
        </authorList>
    </citation>
    <scope>NUCLEOTIDE SEQUENCE</scope>
    <source>
        <strain evidence="2">87-6 pot B 2015</strain>
    </source>
</reference>
<evidence type="ECO:0000313" key="2">
    <source>
        <dbReference type="EMBL" id="CAG8726357.1"/>
    </source>
</evidence>
<sequence>QQPKKKQNTLQTVEPESSMSTNNNNNETSLMDVDPLSLDKEKGKKVLQSETTLVITTDQ</sequence>
<name>A0A9N9NER4_FUNMO</name>
<protein>
    <submittedName>
        <fullName evidence="2">8523_t:CDS:1</fullName>
    </submittedName>
</protein>
<accession>A0A9N9NER4</accession>
<keyword evidence="3" id="KW-1185">Reference proteome</keyword>
<comment type="caution">
    <text evidence="2">The sequence shown here is derived from an EMBL/GenBank/DDBJ whole genome shotgun (WGS) entry which is preliminary data.</text>
</comment>
<feature type="non-terminal residue" evidence="2">
    <location>
        <position position="59"/>
    </location>
</feature>
<proteinExistence type="predicted"/>
<feature type="non-terminal residue" evidence="2">
    <location>
        <position position="1"/>
    </location>
</feature>
<organism evidence="2 3">
    <name type="scientific">Funneliformis mosseae</name>
    <name type="common">Endomycorrhizal fungus</name>
    <name type="synonym">Glomus mosseae</name>
    <dbReference type="NCBI Taxonomy" id="27381"/>
    <lineage>
        <taxon>Eukaryota</taxon>
        <taxon>Fungi</taxon>
        <taxon>Fungi incertae sedis</taxon>
        <taxon>Mucoromycota</taxon>
        <taxon>Glomeromycotina</taxon>
        <taxon>Glomeromycetes</taxon>
        <taxon>Glomerales</taxon>
        <taxon>Glomeraceae</taxon>
        <taxon>Funneliformis</taxon>
    </lineage>
</organism>
<feature type="compositionally biased region" description="Low complexity" evidence="1">
    <location>
        <begin position="16"/>
        <end position="29"/>
    </location>
</feature>
<feature type="region of interest" description="Disordered" evidence="1">
    <location>
        <begin position="1"/>
        <end position="32"/>
    </location>
</feature>